<evidence type="ECO:0000313" key="8">
    <source>
        <dbReference type="Proteomes" id="UP000887116"/>
    </source>
</evidence>
<accession>A0A8X6KRZ2</accession>
<gene>
    <name evidence="7" type="primary">AVEN_142582_1</name>
    <name evidence="7" type="ORF">TNCT_228181</name>
</gene>
<comment type="subcellular location">
    <subcellularLocation>
        <location evidence="1">Cell membrane</location>
        <topology evidence="1">Multi-pass membrane protein</topology>
    </subcellularLocation>
</comment>
<evidence type="ECO:0000256" key="5">
    <source>
        <dbReference type="ARBA" id="ARBA00023136"/>
    </source>
</evidence>
<feature type="transmembrane region" description="Helical" evidence="6">
    <location>
        <begin position="114"/>
        <end position="138"/>
    </location>
</feature>
<keyword evidence="5 6" id="KW-0472">Membrane</keyword>
<dbReference type="AlphaFoldDB" id="A0A8X6KRZ2"/>
<evidence type="ECO:0000256" key="2">
    <source>
        <dbReference type="ARBA" id="ARBA00022475"/>
    </source>
</evidence>
<evidence type="ECO:0000313" key="7">
    <source>
        <dbReference type="EMBL" id="GFQ84455.1"/>
    </source>
</evidence>
<dbReference type="Pfam" id="PF08395">
    <property type="entry name" value="7tm_7"/>
    <property type="match status" value="1"/>
</dbReference>
<evidence type="ECO:0000256" key="3">
    <source>
        <dbReference type="ARBA" id="ARBA00022692"/>
    </source>
</evidence>
<protein>
    <submittedName>
        <fullName evidence="7">Uncharacterized protein</fullName>
    </submittedName>
</protein>
<evidence type="ECO:0000256" key="4">
    <source>
        <dbReference type="ARBA" id="ARBA00022989"/>
    </source>
</evidence>
<organism evidence="7 8">
    <name type="scientific">Trichonephila clavata</name>
    <name type="common">Joro spider</name>
    <name type="synonym">Nephila clavata</name>
    <dbReference type="NCBI Taxonomy" id="2740835"/>
    <lineage>
        <taxon>Eukaryota</taxon>
        <taxon>Metazoa</taxon>
        <taxon>Ecdysozoa</taxon>
        <taxon>Arthropoda</taxon>
        <taxon>Chelicerata</taxon>
        <taxon>Arachnida</taxon>
        <taxon>Araneae</taxon>
        <taxon>Araneomorphae</taxon>
        <taxon>Entelegynae</taxon>
        <taxon>Araneoidea</taxon>
        <taxon>Nephilidae</taxon>
        <taxon>Trichonephila</taxon>
    </lineage>
</organism>
<reference evidence="7" key="1">
    <citation type="submission" date="2020-07" db="EMBL/GenBank/DDBJ databases">
        <title>Multicomponent nature underlies the extraordinary mechanical properties of spider dragline silk.</title>
        <authorList>
            <person name="Kono N."/>
            <person name="Nakamura H."/>
            <person name="Mori M."/>
            <person name="Yoshida Y."/>
            <person name="Ohtoshi R."/>
            <person name="Malay A.D."/>
            <person name="Moran D.A.P."/>
            <person name="Tomita M."/>
            <person name="Numata K."/>
            <person name="Arakawa K."/>
        </authorList>
    </citation>
    <scope>NUCLEOTIDE SEQUENCE</scope>
</reference>
<feature type="transmembrane region" description="Helical" evidence="6">
    <location>
        <begin position="12"/>
        <end position="36"/>
    </location>
</feature>
<keyword evidence="8" id="KW-1185">Reference proteome</keyword>
<proteinExistence type="predicted"/>
<keyword evidence="2" id="KW-1003">Cell membrane</keyword>
<evidence type="ECO:0000256" key="6">
    <source>
        <dbReference type="SAM" id="Phobius"/>
    </source>
</evidence>
<dbReference type="EMBL" id="BMAO01032767">
    <property type="protein sequence ID" value="GFQ84455.1"/>
    <property type="molecule type" value="Genomic_DNA"/>
</dbReference>
<comment type="caution">
    <text evidence="7">The sequence shown here is derived from an EMBL/GenBank/DDBJ whole genome shotgun (WGS) entry which is preliminary data.</text>
</comment>
<feature type="transmembrane region" description="Helical" evidence="6">
    <location>
        <begin position="190"/>
        <end position="209"/>
    </location>
</feature>
<dbReference type="Proteomes" id="UP000887116">
    <property type="component" value="Unassembled WGS sequence"/>
</dbReference>
<keyword evidence="3 6" id="KW-0812">Transmembrane</keyword>
<dbReference type="InterPro" id="IPR013604">
    <property type="entry name" value="7TM_chemorcpt"/>
</dbReference>
<evidence type="ECO:0000256" key="1">
    <source>
        <dbReference type="ARBA" id="ARBA00004651"/>
    </source>
</evidence>
<feature type="transmembrane region" description="Helical" evidence="6">
    <location>
        <begin position="82"/>
        <end position="102"/>
    </location>
</feature>
<name>A0A8X6KRZ2_TRICU</name>
<keyword evidence="4 6" id="KW-1133">Transmembrane helix</keyword>
<dbReference type="GO" id="GO:0050909">
    <property type="term" value="P:sensory perception of taste"/>
    <property type="evidence" value="ECO:0007669"/>
    <property type="project" value="InterPro"/>
</dbReference>
<sequence length="212" mass="24300">MNFSIYCCNLFLGIVLTFATVVPCSVLSLFTLYYILTCSYIRVLLEHVLEQMKDDFILEDMGRLLVEYEDIASCMRSIDEHLSLPAFLAVFFTMTGLFWAGYRLAFNSGVYKNYFLPLIIPLIFYFSVQLLIMVSASVTNELANKARRAMECLPYQNSTQDLKKIFKFKKELNQENSLTLWKVYVMDRSLVITSIGTLLTYGILLGTLGKDA</sequence>
<dbReference type="GO" id="GO:0005886">
    <property type="term" value="C:plasma membrane"/>
    <property type="evidence" value="ECO:0007669"/>
    <property type="project" value="UniProtKB-SubCell"/>
</dbReference>
<dbReference type="OrthoDB" id="6433487at2759"/>